<dbReference type="EMBL" id="JNVN01001137">
    <property type="protein sequence ID" value="KHJ33936.1"/>
    <property type="molecule type" value="Genomic_DNA"/>
</dbReference>
<sequence>MEICTKQRRDNSALINNTFLVENQPSMTTNELNQGLNCDIDPEFGLVEKRAVLDKKLKATFESIFKKYSKDFEGIGDEIDIATGEIVVNNGHLLRMQIKRKDDVWNSNRNQKIRIEGKASGGLIISQRTKGISCNEDDVEQDLRGNLVINEEKIVEPFSGCNEDDLILRGIVRANQFLKLSSKDIPRSKLETFRRDFAMCPLSFQTEDLSRVNTLTREDSPCTDPQYRNKIIDFTDHEDDIEPAWRLPKLPLSQKDVCKKSIENLRSETLLTVHPNISINSKFVEYWGFEKQARRFRLESHQYSYFSNFNPGYASENIEEKKMIYTKNSQDSLLYNWNTKIFNEKSSTNPASFTFTDSKDYKASIIKQFSEPCEQEERQQNIEFTSITKNGIPQISEVGNCSQKLPKLKFASLSNDNGLISNISERSSKSPSMTASVFRDTLKHNVPLDESNTHKIHFSSIISSSTIKKNHENKKSIETVNKSERSYCRILNDQKEANLKSLRLSSKNPSTSVDIDEIKNPRSSNHSEHGFNDRLLEKSTKVPNQTYDQPPKSIEVNLQNNDKFSNIEPIPQKGINIMPPTHLQTKNQCPKISTPIKTNVYTNSHISKPRSLMPITPTRNLNPEAKNISFKSLRQRALKNSLNWSPKSEDVDELSLDQPSQNPQFIFKFYDKNQVLQQSPRVFSTIKNKNKRSFARFEEDERDELSID</sequence>
<reference evidence="2 3" key="1">
    <citation type="journal article" date="2014" name="BMC Genomics">
        <title>Adaptive genomic structural variation in the grape powdery mildew pathogen, Erysiphe necator.</title>
        <authorList>
            <person name="Jones L."/>
            <person name="Riaz S."/>
            <person name="Morales-Cruz A."/>
            <person name="Amrine K.C."/>
            <person name="McGuire B."/>
            <person name="Gubler W.D."/>
            <person name="Walker M.A."/>
            <person name="Cantu D."/>
        </authorList>
    </citation>
    <scope>NUCLEOTIDE SEQUENCE [LARGE SCALE GENOMIC DNA]</scope>
    <source>
        <strain evidence="3">c</strain>
    </source>
</reference>
<gene>
    <name evidence="2" type="ORF">EV44_g2253</name>
</gene>
<dbReference type="HOGENOM" id="CLU_389893_0_0_1"/>
<dbReference type="GO" id="GO:0046982">
    <property type="term" value="F:protein heterodimerization activity"/>
    <property type="evidence" value="ECO:0007669"/>
    <property type="project" value="InterPro"/>
</dbReference>
<dbReference type="GO" id="GO:0005634">
    <property type="term" value="C:nucleus"/>
    <property type="evidence" value="ECO:0007669"/>
    <property type="project" value="InterPro"/>
</dbReference>
<keyword evidence="3" id="KW-1185">Reference proteome</keyword>
<feature type="region of interest" description="Disordered" evidence="1">
    <location>
        <begin position="501"/>
        <end position="551"/>
    </location>
</feature>
<dbReference type="PANTHER" id="PTHR15992:SF5">
    <property type="entry name" value="HOLLIDAY JUNCTION RECOGNITION PROTEIN"/>
    <property type="match status" value="1"/>
</dbReference>
<dbReference type="Gene3D" id="1.10.20.10">
    <property type="entry name" value="Histone, subunit A"/>
    <property type="match status" value="1"/>
</dbReference>
<dbReference type="Proteomes" id="UP000030854">
    <property type="component" value="Unassembled WGS sequence"/>
</dbReference>
<evidence type="ECO:0000256" key="1">
    <source>
        <dbReference type="SAM" id="MobiDB-lite"/>
    </source>
</evidence>
<dbReference type="PANTHER" id="PTHR15992">
    <property type="entry name" value="HOLLIDAY JUNCTION RECOGNITION PROTEIN"/>
    <property type="match status" value="1"/>
</dbReference>
<feature type="compositionally biased region" description="Basic and acidic residues" evidence="1">
    <location>
        <begin position="516"/>
        <end position="540"/>
    </location>
</feature>
<dbReference type="GO" id="GO:0003677">
    <property type="term" value="F:DNA binding"/>
    <property type="evidence" value="ECO:0007669"/>
    <property type="project" value="UniProtKB-KW"/>
</dbReference>
<accession>A0A0B1PAE9</accession>
<name>A0A0B1PAE9_UNCNE</name>
<dbReference type="Pfam" id="PF10384">
    <property type="entry name" value="Scm3"/>
    <property type="match status" value="1"/>
</dbReference>
<comment type="caution">
    <text evidence="2">The sequence shown here is derived from an EMBL/GenBank/DDBJ whole genome shotgun (WGS) entry which is preliminary data.</text>
</comment>
<dbReference type="InterPro" id="IPR018465">
    <property type="entry name" value="Scm3/HJURP"/>
</dbReference>
<evidence type="ECO:0000313" key="3">
    <source>
        <dbReference type="Proteomes" id="UP000030854"/>
    </source>
</evidence>
<dbReference type="InterPro" id="IPR009072">
    <property type="entry name" value="Histone-fold"/>
</dbReference>
<evidence type="ECO:0000313" key="2">
    <source>
        <dbReference type="EMBL" id="KHJ33936.1"/>
    </source>
</evidence>
<proteinExistence type="predicted"/>
<organism evidence="2 3">
    <name type="scientific">Uncinula necator</name>
    <name type="common">Grape powdery mildew</name>
    <dbReference type="NCBI Taxonomy" id="52586"/>
    <lineage>
        <taxon>Eukaryota</taxon>
        <taxon>Fungi</taxon>
        <taxon>Dikarya</taxon>
        <taxon>Ascomycota</taxon>
        <taxon>Pezizomycotina</taxon>
        <taxon>Leotiomycetes</taxon>
        <taxon>Erysiphales</taxon>
        <taxon>Erysiphaceae</taxon>
        <taxon>Erysiphe</taxon>
    </lineage>
</organism>
<feature type="compositionally biased region" description="Polar residues" evidence="1">
    <location>
        <begin position="503"/>
        <end position="513"/>
    </location>
</feature>
<dbReference type="AlphaFoldDB" id="A0A0B1PAE9"/>
<keyword evidence="2" id="KW-0238">DNA-binding</keyword>
<protein>
    <submittedName>
        <fullName evidence="2">Putative myb-like dna-binding domain protein</fullName>
    </submittedName>
</protein>
<dbReference type="GO" id="GO:0042393">
    <property type="term" value="F:histone binding"/>
    <property type="evidence" value="ECO:0007669"/>
    <property type="project" value="InterPro"/>
</dbReference>